<keyword evidence="2" id="KW-0812">Transmembrane</keyword>
<feature type="domain" description="M23ase beta-sheet core" evidence="3">
    <location>
        <begin position="199"/>
        <end position="294"/>
    </location>
</feature>
<organism evidence="4 5">
    <name type="scientific">Bacteroides fragilis str. 3998T(B)3</name>
    <dbReference type="NCBI Taxonomy" id="1339316"/>
    <lineage>
        <taxon>Bacteria</taxon>
        <taxon>Pseudomonadati</taxon>
        <taxon>Bacteroidota</taxon>
        <taxon>Bacteroidia</taxon>
        <taxon>Bacteroidales</taxon>
        <taxon>Bacteroidaceae</taxon>
        <taxon>Bacteroides</taxon>
    </lineage>
</organism>
<dbReference type="EMBL" id="JGDB01000021">
    <property type="protein sequence ID" value="EXY92243.1"/>
    <property type="molecule type" value="Genomic_DNA"/>
</dbReference>
<dbReference type="InterPro" id="IPR050570">
    <property type="entry name" value="Cell_wall_metabolism_enzyme"/>
</dbReference>
<sequence>MRKVYYIYNPQTQTYDRIYPTVRQRALSILRRLFIGMGLGAGSFIILLLIFGSPSEKELRKENSQLLAQYNVLSRRLDEAMGVLQDIQQRDDNLYRVIFMADPVSPAIRQAGYGGTNRYEQLMDMANSKLVINTTQKMDVLSKQLYIQSKSFDDVVAMCKNHDQMLKCIPAIQPISNKDLRKTASGYGTRIDPIYGTTKFHAGMDFSAHPGTDVYATGDGTVVKMGWETGYGNTVEIDHGFGYRTRYAHLQEFRTKLGKKVVRGEVIAGVGSTGKSTGPHLHYEVHVKGQVVNPVNYYFMDLSAEDYERMIQIAANHGKVFD</sequence>
<dbReference type="Gene3D" id="2.70.70.10">
    <property type="entry name" value="Glucose Permease (Domain IIA)"/>
    <property type="match status" value="1"/>
</dbReference>
<dbReference type="GeneID" id="60368458"/>
<feature type="transmembrane region" description="Helical" evidence="2">
    <location>
        <begin position="33"/>
        <end position="52"/>
    </location>
</feature>
<evidence type="ECO:0000256" key="2">
    <source>
        <dbReference type="SAM" id="Phobius"/>
    </source>
</evidence>
<dbReference type="PATRIC" id="fig|1339316.3.peg.1021"/>
<dbReference type="GO" id="GO:0004222">
    <property type="term" value="F:metalloendopeptidase activity"/>
    <property type="evidence" value="ECO:0007669"/>
    <property type="project" value="TreeGrafter"/>
</dbReference>
<dbReference type="CDD" id="cd12797">
    <property type="entry name" value="M23_peptidase"/>
    <property type="match status" value="1"/>
</dbReference>
<feature type="coiled-coil region" evidence="1">
    <location>
        <begin position="56"/>
        <end position="90"/>
    </location>
</feature>
<dbReference type="FunFam" id="2.70.70.10:FF:000006">
    <property type="entry name" value="M23 family peptidase"/>
    <property type="match status" value="1"/>
</dbReference>
<dbReference type="PANTHER" id="PTHR21666">
    <property type="entry name" value="PEPTIDASE-RELATED"/>
    <property type="match status" value="1"/>
</dbReference>
<evidence type="ECO:0000313" key="5">
    <source>
        <dbReference type="Proteomes" id="UP000020773"/>
    </source>
</evidence>
<gene>
    <name evidence="4" type="ORF">M125_1052</name>
</gene>
<dbReference type="InterPro" id="IPR011055">
    <property type="entry name" value="Dup_hybrid_motif"/>
</dbReference>
<dbReference type="AlphaFoldDB" id="A0A015W218"/>
<name>A0A015W218_BACFG</name>
<dbReference type="Pfam" id="PF01551">
    <property type="entry name" value="Peptidase_M23"/>
    <property type="match status" value="1"/>
</dbReference>
<proteinExistence type="predicted"/>
<keyword evidence="2" id="KW-0472">Membrane</keyword>
<evidence type="ECO:0000259" key="3">
    <source>
        <dbReference type="Pfam" id="PF01551"/>
    </source>
</evidence>
<protein>
    <submittedName>
        <fullName evidence="4">Peptidase M23 family protein</fullName>
    </submittedName>
</protein>
<dbReference type="Proteomes" id="UP000020773">
    <property type="component" value="Unassembled WGS sequence"/>
</dbReference>
<reference evidence="4 5" key="1">
    <citation type="submission" date="2014-02" db="EMBL/GenBank/DDBJ databases">
        <authorList>
            <person name="Sears C."/>
            <person name="Carroll K."/>
            <person name="Sack B.R."/>
            <person name="Qadri F."/>
            <person name="Myers L.L."/>
            <person name="Chung G.-T."/>
            <person name="Escheverria P."/>
            <person name="Fraser C.M."/>
            <person name="Sadzewicz L."/>
            <person name="Shefchek K.A."/>
            <person name="Tallon L."/>
            <person name="Das S.P."/>
            <person name="Daugherty S."/>
            <person name="Mongodin E.F."/>
        </authorList>
    </citation>
    <scope>NUCLEOTIDE SEQUENCE [LARGE SCALE GENOMIC DNA]</scope>
    <source>
        <strain evidence="5">3998T(B)3</strain>
    </source>
</reference>
<dbReference type="RefSeq" id="WP_005796222.1">
    <property type="nucleotide sequence ID" value="NZ_JGDB01000021.1"/>
</dbReference>
<dbReference type="PANTHER" id="PTHR21666:SF286">
    <property type="entry name" value="LIPOPROTEIN NLPD"/>
    <property type="match status" value="1"/>
</dbReference>
<accession>A0A015W218</accession>
<evidence type="ECO:0000313" key="4">
    <source>
        <dbReference type="EMBL" id="EXY92243.1"/>
    </source>
</evidence>
<evidence type="ECO:0000256" key="1">
    <source>
        <dbReference type="SAM" id="Coils"/>
    </source>
</evidence>
<keyword evidence="1" id="KW-0175">Coiled coil</keyword>
<comment type="caution">
    <text evidence="4">The sequence shown here is derived from an EMBL/GenBank/DDBJ whole genome shotgun (WGS) entry which is preliminary data.</text>
</comment>
<dbReference type="InterPro" id="IPR016047">
    <property type="entry name" value="M23ase_b-sheet_dom"/>
</dbReference>
<keyword evidence="2" id="KW-1133">Transmembrane helix</keyword>
<dbReference type="SUPFAM" id="SSF51261">
    <property type="entry name" value="Duplicated hybrid motif"/>
    <property type="match status" value="1"/>
</dbReference>